<comment type="caution">
    <text evidence="2">The sequence shown here is derived from an EMBL/GenBank/DDBJ whole genome shotgun (WGS) entry which is preliminary data.</text>
</comment>
<reference evidence="2 3" key="1">
    <citation type="submission" date="2012-08" db="EMBL/GenBank/DDBJ databases">
        <authorList>
            <person name="Harkins D.M."/>
            <person name="Durkin A.S."/>
            <person name="Selengut J.D."/>
            <person name="Sanka R."/>
            <person name="DePew J."/>
            <person name="Purushe J."/>
            <person name="Matthias M.A."/>
            <person name="Vinetz J.M."/>
            <person name="Sutton G.G."/>
            <person name="Nelson W.C."/>
            <person name="Fouts D.E."/>
        </authorList>
    </citation>
    <scope>NUCLEOTIDE SEQUENCE [LARGE SCALE GENOMIC DNA]</scope>
    <source>
        <strain evidence="2 3">MMD4847</strain>
    </source>
</reference>
<gene>
    <name evidence="2" type="ORF">LEP1GSC178_3142</name>
</gene>
<sequence length="51" mass="5981">MDKCIANTSFYDEDGTEVSATLNIDQYGDLYELDLWKVDFSRLKKIPEIFE</sequence>
<organism evidence="2 3">
    <name type="scientific">Leptospira licerasiae str. MMD4847</name>
    <dbReference type="NCBI Taxonomy" id="1049971"/>
    <lineage>
        <taxon>Bacteria</taxon>
        <taxon>Pseudomonadati</taxon>
        <taxon>Spirochaetota</taxon>
        <taxon>Spirochaetia</taxon>
        <taxon>Leptospirales</taxon>
        <taxon>Leptospiraceae</taxon>
        <taxon>Leptospira</taxon>
    </lineage>
</organism>
<feature type="domain" description="DUF6984" evidence="1">
    <location>
        <begin position="2"/>
        <end position="47"/>
    </location>
</feature>
<evidence type="ECO:0000313" key="2">
    <source>
        <dbReference type="EMBL" id="EJZ43078.1"/>
    </source>
</evidence>
<evidence type="ECO:0000259" key="1">
    <source>
        <dbReference type="Pfam" id="PF22480"/>
    </source>
</evidence>
<name>A0ABN0HBG6_9LEPT</name>
<keyword evidence="3" id="KW-1185">Reference proteome</keyword>
<dbReference type="InterPro" id="IPR054253">
    <property type="entry name" value="DUF6984"/>
</dbReference>
<protein>
    <recommendedName>
        <fullName evidence="1">DUF6984 domain-containing protein</fullName>
    </recommendedName>
</protein>
<dbReference type="EMBL" id="AHOM02000004">
    <property type="protein sequence ID" value="EJZ43078.1"/>
    <property type="molecule type" value="Genomic_DNA"/>
</dbReference>
<dbReference type="Pfam" id="PF22480">
    <property type="entry name" value="DUF6984"/>
    <property type="match status" value="1"/>
</dbReference>
<dbReference type="Proteomes" id="UP000018720">
    <property type="component" value="Unassembled WGS sequence"/>
</dbReference>
<accession>A0ABN0HBG6</accession>
<proteinExistence type="predicted"/>
<evidence type="ECO:0000313" key="3">
    <source>
        <dbReference type="Proteomes" id="UP000018720"/>
    </source>
</evidence>